<dbReference type="Pfam" id="PF13976">
    <property type="entry name" value="gag_pre-integrs"/>
    <property type="match status" value="1"/>
</dbReference>
<dbReference type="InterPro" id="IPR043502">
    <property type="entry name" value="DNA/RNA_pol_sf"/>
</dbReference>
<dbReference type="GO" id="GO:0004190">
    <property type="term" value="F:aspartic-type endopeptidase activity"/>
    <property type="evidence" value="ECO:0007669"/>
    <property type="project" value="UniProtKB-KW"/>
</dbReference>
<dbReference type="Pfam" id="PF07727">
    <property type="entry name" value="RVT_2"/>
    <property type="match status" value="1"/>
</dbReference>
<dbReference type="PANTHER" id="PTHR42648:SF26">
    <property type="entry name" value="INTEGRASE CATALYTIC DOMAIN-CONTAINING PROTEIN"/>
    <property type="match status" value="1"/>
</dbReference>
<keyword evidence="1" id="KW-0645">Protease</keyword>
<evidence type="ECO:0000313" key="7">
    <source>
        <dbReference type="EMBL" id="PKU87215.1"/>
    </source>
</evidence>
<evidence type="ECO:0000259" key="6">
    <source>
        <dbReference type="PROSITE" id="PS50994"/>
    </source>
</evidence>
<dbReference type="InterPro" id="IPR039537">
    <property type="entry name" value="Retrotran_Ty1/copia-like"/>
</dbReference>
<dbReference type="PANTHER" id="PTHR42648">
    <property type="entry name" value="TRANSPOSASE, PUTATIVE-RELATED"/>
    <property type="match status" value="1"/>
</dbReference>
<dbReference type="InterPro" id="IPR013103">
    <property type="entry name" value="RVT_2"/>
</dbReference>
<evidence type="ECO:0000256" key="1">
    <source>
        <dbReference type="ARBA" id="ARBA00022670"/>
    </source>
</evidence>
<accession>A0A2I0XH30</accession>
<dbReference type="SUPFAM" id="SSF56672">
    <property type="entry name" value="DNA/RNA polymerases"/>
    <property type="match status" value="1"/>
</dbReference>
<dbReference type="InterPro" id="IPR054722">
    <property type="entry name" value="PolX-like_BBD"/>
</dbReference>
<feature type="domain" description="Integrase catalytic" evidence="6">
    <location>
        <begin position="505"/>
        <end position="672"/>
    </location>
</feature>
<dbReference type="GO" id="GO:0046872">
    <property type="term" value="F:metal ion binding"/>
    <property type="evidence" value="ECO:0007669"/>
    <property type="project" value="UniProtKB-KW"/>
</dbReference>
<proteinExistence type="predicted"/>
<dbReference type="SUPFAM" id="SSF53098">
    <property type="entry name" value="Ribonuclease H-like"/>
    <property type="match status" value="1"/>
</dbReference>
<evidence type="ECO:0000256" key="3">
    <source>
        <dbReference type="ARBA" id="ARBA00022750"/>
    </source>
</evidence>
<dbReference type="Pfam" id="PF14223">
    <property type="entry name" value="Retrotran_gag_2"/>
    <property type="match status" value="1"/>
</dbReference>
<evidence type="ECO:0000313" key="8">
    <source>
        <dbReference type="Proteomes" id="UP000233837"/>
    </source>
</evidence>
<feature type="region of interest" description="Disordered" evidence="5">
    <location>
        <begin position="251"/>
        <end position="274"/>
    </location>
</feature>
<name>A0A2I0XH30_9ASPA</name>
<sequence>MPNFSSSTIQEDTQRTQQEEITIPASLKFVVSNIKSIVSTELNQDNYAVWRSQILKIFSANGFAKFLDSSLCSSSTASSSSSHSAESNQSTIQSAQWKLMDQNLSASLCSTISASILPYVINLTSTASIWSTLENRFQATNRSKVLQLKNALHNISIKNLTMNQYLTDIKILVDQITAAGASIDNEDIIMYILNGLSPQYQAFKTAFRTMLTPITLDQLYPLLLSEEINLASDAARNSSFPDPNLALYTYRGRGRRNRGRSSQQTGSAARPPANTTTCQICLKKGHSASDCWHRMNAQYVPQVQSKPKALVATSEQSQSNWFLDSGATAHLTNSLDNLHLSSAYTGPETITVGDGRSVNIANSGVGLLPTPTRKLKLSNILHSPELRFNLLSISKLTRDNHISITFNPTGFVVKDLKTQETLLHGPCKNGLYPIQMVSDESSPKALVGTTQDANIWHQRLGHPHDRIMKTIANKTAHFSMNNFSVFCSSCKASKSHKRVFEKSLNNTNAILDLVHSDVWGPAPVTSNQGFRYYVLFVDDFSRFSWIFPMRTKTEVLTNFIVFRTQIEKYTSKSIKIIRTDGGMEYVNHDFKQYLQINGIAHQISCPYTPEQNGVSERKHRHIIETTRTLLHTAAVPYTYWPEAVLTSIYLINRMPSSNTNQKSPFEILHQTEPRYDHLRTFGCECFYLLPPHTHHKLQPKSKSAIFIGYSDTYKGYKCLDPSTNKIYISRHTEFNEHSFPFQTTAQKSCPPAAPTIPFLLQPHSKIPTHSMITRAKTGSLKPTSRFNLLHVQPASDEDITPTNYNTAAKHHEWRTAMNNEFYALQKNGTWTLVKPPPNSSILGCKWTYRIKKHANGTIAKHKARLVAQGNHQEYGLDYTETFSPVAKLPTIRVLLTVALHHGWIVHQMDVANAFLHGSLTETVYMAQPQGFVDPTKPDHVCHLQKAIYGLKQAPRQWYNTFTSYLVSIGFSHSAADPSLLYFKQNSIQIFLLMYVDDILISGNNTNEISALMSRLSQQFSMKNLGVANDFLGIKIDYIENSCFLSQKTYAQSLLQLAQLTECHALANPTCTKMPPNLPADPVLSDPSMYRKITGSLQYLTLTRPDIAYSVNQLSQHMHNPLPQHIYLLK</sequence>
<dbReference type="GO" id="GO:0006508">
    <property type="term" value="P:proteolysis"/>
    <property type="evidence" value="ECO:0007669"/>
    <property type="project" value="UniProtKB-KW"/>
</dbReference>
<dbReference type="InterPro" id="IPR012337">
    <property type="entry name" value="RNaseH-like_sf"/>
</dbReference>
<feature type="compositionally biased region" description="Polar residues" evidence="5">
    <location>
        <begin position="261"/>
        <end position="274"/>
    </location>
</feature>
<dbReference type="Pfam" id="PF22936">
    <property type="entry name" value="Pol_BBD"/>
    <property type="match status" value="1"/>
</dbReference>
<keyword evidence="8" id="KW-1185">Reference proteome</keyword>
<dbReference type="Pfam" id="PF00665">
    <property type="entry name" value="rve"/>
    <property type="match status" value="1"/>
</dbReference>
<reference evidence="7 8" key="2">
    <citation type="journal article" date="2017" name="Nature">
        <title>The Apostasia genome and the evolution of orchids.</title>
        <authorList>
            <person name="Zhang G.Q."/>
            <person name="Liu K.W."/>
            <person name="Li Z."/>
            <person name="Lohaus R."/>
            <person name="Hsiao Y.Y."/>
            <person name="Niu S.C."/>
            <person name="Wang J.Y."/>
            <person name="Lin Y.C."/>
            <person name="Xu Q."/>
            <person name="Chen L.J."/>
            <person name="Yoshida K."/>
            <person name="Fujiwara S."/>
            <person name="Wang Z.W."/>
            <person name="Zhang Y.Q."/>
            <person name="Mitsuda N."/>
            <person name="Wang M."/>
            <person name="Liu G.H."/>
            <person name="Pecoraro L."/>
            <person name="Huang H.X."/>
            <person name="Xiao X.J."/>
            <person name="Lin M."/>
            <person name="Wu X.Y."/>
            <person name="Wu W.L."/>
            <person name="Chen Y.Y."/>
            <person name="Chang S.B."/>
            <person name="Sakamoto S."/>
            <person name="Ohme-Takagi M."/>
            <person name="Yagi M."/>
            <person name="Zeng S.J."/>
            <person name="Shen C.Y."/>
            <person name="Yeh C.M."/>
            <person name="Luo Y.B."/>
            <person name="Tsai W.C."/>
            <person name="Van de Peer Y."/>
            <person name="Liu Z.J."/>
        </authorList>
    </citation>
    <scope>NUCLEOTIDE SEQUENCE [LARGE SCALE GENOMIC DNA]</scope>
    <source>
        <tissue evidence="7">The whole plant</tissue>
    </source>
</reference>
<dbReference type="AlphaFoldDB" id="A0A2I0XH30"/>
<reference evidence="7 8" key="1">
    <citation type="journal article" date="2016" name="Sci. Rep.">
        <title>The Dendrobium catenatum Lindl. genome sequence provides insights into polysaccharide synthase, floral development and adaptive evolution.</title>
        <authorList>
            <person name="Zhang G.Q."/>
            <person name="Xu Q."/>
            <person name="Bian C."/>
            <person name="Tsai W.C."/>
            <person name="Yeh C.M."/>
            <person name="Liu K.W."/>
            <person name="Yoshida K."/>
            <person name="Zhang L.S."/>
            <person name="Chang S.B."/>
            <person name="Chen F."/>
            <person name="Shi Y."/>
            <person name="Su Y.Y."/>
            <person name="Zhang Y.Q."/>
            <person name="Chen L.J."/>
            <person name="Yin Y."/>
            <person name="Lin M."/>
            <person name="Huang H."/>
            <person name="Deng H."/>
            <person name="Wang Z.W."/>
            <person name="Zhu S.L."/>
            <person name="Zhao X."/>
            <person name="Deng C."/>
            <person name="Niu S.C."/>
            <person name="Huang J."/>
            <person name="Wang M."/>
            <person name="Liu G.H."/>
            <person name="Yang H.J."/>
            <person name="Xiao X.J."/>
            <person name="Hsiao Y.Y."/>
            <person name="Wu W.L."/>
            <person name="Chen Y.Y."/>
            <person name="Mitsuda N."/>
            <person name="Ohme-Takagi M."/>
            <person name="Luo Y.B."/>
            <person name="Van de Peer Y."/>
            <person name="Liu Z.J."/>
        </authorList>
    </citation>
    <scope>NUCLEOTIDE SEQUENCE [LARGE SCALE GENOMIC DNA]</scope>
    <source>
        <tissue evidence="7">The whole plant</tissue>
    </source>
</reference>
<gene>
    <name evidence="7" type="ORF">MA16_Dca009363</name>
</gene>
<dbReference type="InterPro" id="IPR057670">
    <property type="entry name" value="SH3_retrovirus"/>
</dbReference>
<dbReference type="EMBL" id="KZ501892">
    <property type="protein sequence ID" value="PKU87215.1"/>
    <property type="molecule type" value="Genomic_DNA"/>
</dbReference>
<evidence type="ECO:0000256" key="2">
    <source>
        <dbReference type="ARBA" id="ARBA00022723"/>
    </source>
</evidence>
<dbReference type="Proteomes" id="UP000233837">
    <property type="component" value="Unassembled WGS sequence"/>
</dbReference>
<keyword evidence="4" id="KW-0378">Hydrolase</keyword>
<evidence type="ECO:0000256" key="4">
    <source>
        <dbReference type="ARBA" id="ARBA00022801"/>
    </source>
</evidence>
<dbReference type="Gene3D" id="3.30.420.10">
    <property type="entry name" value="Ribonuclease H-like superfamily/Ribonuclease H"/>
    <property type="match status" value="1"/>
</dbReference>
<dbReference type="InterPro" id="IPR001584">
    <property type="entry name" value="Integrase_cat-core"/>
</dbReference>
<dbReference type="GO" id="GO:0003676">
    <property type="term" value="F:nucleic acid binding"/>
    <property type="evidence" value="ECO:0007669"/>
    <property type="project" value="InterPro"/>
</dbReference>
<dbReference type="InterPro" id="IPR036397">
    <property type="entry name" value="RNaseH_sf"/>
</dbReference>
<dbReference type="GO" id="GO:0015074">
    <property type="term" value="P:DNA integration"/>
    <property type="evidence" value="ECO:0007669"/>
    <property type="project" value="InterPro"/>
</dbReference>
<dbReference type="Pfam" id="PF25597">
    <property type="entry name" value="SH3_retrovirus"/>
    <property type="match status" value="1"/>
</dbReference>
<evidence type="ECO:0000256" key="5">
    <source>
        <dbReference type="SAM" id="MobiDB-lite"/>
    </source>
</evidence>
<organism evidence="7 8">
    <name type="scientific">Dendrobium catenatum</name>
    <dbReference type="NCBI Taxonomy" id="906689"/>
    <lineage>
        <taxon>Eukaryota</taxon>
        <taxon>Viridiplantae</taxon>
        <taxon>Streptophyta</taxon>
        <taxon>Embryophyta</taxon>
        <taxon>Tracheophyta</taxon>
        <taxon>Spermatophyta</taxon>
        <taxon>Magnoliopsida</taxon>
        <taxon>Liliopsida</taxon>
        <taxon>Asparagales</taxon>
        <taxon>Orchidaceae</taxon>
        <taxon>Epidendroideae</taxon>
        <taxon>Malaxideae</taxon>
        <taxon>Dendrobiinae</taxon>
        <taxon>Dendrobium</taxon>
    </lineage>
</organism>
<dbReference type="InterPro" id="IPR025724">
    <property type="entry name" value="GAG-pre-integrase_dom"/>
</dbReference>
<dbReference type="PROSITE" id="PS50994">
    <property type="entry name" value="INTEGRASE"/>
    <property type="match status" value="1"/>
</dbReference>
<protein>
    <submittedName>
        <fullName evidence="7">Retrovirus-related Pol polyprotein from transposon TNT 1-94</fullName>
    </submittedName>
</protein>
<keyword evidence="2" id="KW-0479">Metal-binding</keyword>
<keyword evidence="3" id="KW-0064">Aspartyl protease</keyword>